<dbReference type="PRINTS" id="PR00821">
    <property type="entry name" value="TAGLIPASE"/>
</dbReference>
<dbReference type="Pfam" id="PF00151">
    <property type="entry name" value="Lipase"/>
    <property type="match status" value="1"/>
</dbReference>
<dbReference type="Gene3D" id="3.40.50.1820">
    <property type="entry name" value="alpha/beta hydrolase"/>
    <property type="match status" value="1"/>
</dbReference>
<evidence type="ECO:0000256" key="4">
    <source>
        <dbReference type="RuleBase" id="RU004262"/>
    </source>
</evidence>
<evidence type="ECO:0000259" key="5">
    <source>
        <dbReference type="Pfam" id="PF00151"/>
    </source>
</evidence>
<dbReference type="GO" id="GO:0005615">
    <property type="term" value="C:extracellular space"/>
    <property type="evidence" value="ECO:0007669"/>
    <property type="project" value="TreeGrafter"/>
</dbReference>
<reference evidence="6" key="1">
    <citation type="submission" date="2021-12" db="EMBL/GenBank/DDBJ databases">
        <authorList>
            <person name="King R."/>
        </authorList>
    </citation>
    <scope>NUCLEOTIDE SEQUENCE</scope>
</reference>
<evidence type="ECO:0000256" key="3">
    <source>
        <dbReference type="ARBA" id="ARBA00022525"/>
    </source>
</evidence>
<dbReference type="GO" id="GO:0016042">
    <property type="term" value="P:lipid catabolic process"/>
    <property type="evidence" value="ECO:0007669"/>
    <property type="project" value="TreeGrafter"/>
</dbReference>
<dbReference type="AlphaFoldDB" id="A0A9P0BHC8"/>
<evidence type="ECO:0000313" key="6">
    <source>
        <dbReference type="EMBL" id="CAH0563633.1"/>
    </source>
</evidence>
<dbReference type="SUPFAM" id="SSF53474">
    <property type="entry name" value="alpha/beta-Hydrolases"/>
    <property type="match status" value="1"/>
</dbReference>
<name>A0A9P0BHC8_BRAAE</name>
<dbReference type="EMBL" id="OV121140">
    <property type="protein sequence ID" value="CAH0563633.1"/>
    <property type="molecule type" value="Genomic_DNA"/>
</dbReference>
<dbReference type="Proteomes" id="UP001154078">
    <property type="component" value="Chromosome 9"/>
</dbReference>
<evidence type="ECO:0000256" key="1">
    <source>
        <dbReference type="ARBA" id="ARBA00004613"/>
    </source>
</evidence>
<sequence length="157" mass="17522">MSIEKLHVIGFSLGSHVAGHTGKLLIKRKMKLPRITALDPAFPDISLNDRSKRLSQNDAEYVDVIHTDGGIFGFPLNVGHADFYPNGGRALQPGCQPSYLVQQRLIDKVLACSHVRAWKLYAESVRNQKRFHPQDVQVGGARLKDVNSTWIPIWVLG</sequence>
<keyword evidence="7" id="KW-1185">Reference proteome</keyword>
<dbReference type="PANTHER" id="PTHR11610:SF169">
    <property type="entry name" value="GH15759P-RELATED"/>
    <property type="match status" value="1"/>
</dbReference>
<organism evidence="6 7">
    <name type="scientific">Brassicogethes aeneus</name>
    <name type="common">Rape pollen beetle</name>
    <name type="synonym">Meligethes aeneus</name>
    <dbReference type="NCBI Taxonomy" id="1431903"/>
    <lineage>
        <taxon>Eukaryota</taxon>
        <taxon>Metazoa</taxon>
        <taxon>Ecdysozoa</taxon>
        <taxon>Arthropoda</taxon>
        <taxon>Hexapoda</taxon>
        <taxon>Insecta</taxon>
        <taxon>Pterygota</taxon>
        <taxon>Neoptera</taxon>
        <taxon>Endopterygota</taxon>
        <taxon>Coleoptera</taxon>
        <taxon>Polyphaga</taxon>
        <taxon>Cucujiformia</taxon>
        <taxon>Nitidulidae</taxon>
        <taxon>Meligethinae</taxon>
        <taxon>Brassicogethes</taxon>
    </lineage>
</organism>
<dbReference type="InterPro" id="IPR000734">
    <property type="entry name" value="TAG_lipase"/>
</dbReference>
<proteinExistence type="inferred from homology"/>
<accession>A0A9P0BHC8</accession>
<dbReference type="GO" id="GO:0017171">
    <property type="term" value="F:serine hydrolase activity"/>
    <property type="evidence" value="ECO:0007669"/>
    <property type="project" value="TreeGrafter"/>
</dbReference>
<evidence type="ECO:0000313" key="7">
    <source>
        <dbReference type="Proteomes" id="UP001154078"/>
    </source>
</evidence>
<keyword evidence="3" id="KW-0964">Secreted</keyword>
<dbReference type="OrthoDB" id="199913at2759"/>
<dbReference type="GO" id="GO:0016298">
    <property type="term" value="F:lipase activity"/>
    <property type="evidence" value="ECO:0007669"/>
    <property type="project" value="InterPro"/>
</dbReference>
<dbReference type="InterPro" id="IPR013818">
    <property type="entry name" value="Lipase"/>
</dbReference>
<feature type="domain" description="Lipase" evidence="5">
    <location>
        <begin position="2"/>
        <end position="132"/>
    </location>
</feature>
<comment type="subcellular location">
    <subcellularLocation>
        <location evidence="1">Secreted</location>
    </subcellularLocation>
</comment>
<protein>
    <recommendedName>
        <fullName evidence="5">Lipase domain-containing protein</fullName>
    </recommendedName>
</protein>
<comment type="similarity">
    <text evidence="2 4">Belongs to the AB hydrolase superfamily. Lipase family.</text>
</comment>
<evidence type="ECO:0000256" key="2">
    <source>
        <dbReference type="ARBA" id="ARBA00010701"/>
    </source>
</evidence>
<gene>
    <name evidence="6" type="ORF">MELIAE_LOCUS12403</name>
</gene>
<dbReference type="PANTHER" id="PTHR11610">
    <property type="entry name" value="LIPASE"/>
    <property type="match status" value="1"/>
</dbReference>
<dbReference type="InterPro" id="IPR029058">
    <property type="entry name" value="AB_hydrolase_fold"/>
</dbReference>